<dbReference type="RefSeq" id="WP_054560169.1">
    <property type="nucleotide sequence ID" value="NZ_LDJX01000007.1"/>
</dbReference>
<feature type="domain" description="Tryptophan synthase beta chain-like PALP" evidence="5">
    <location>
        <begin position="16"/>
        <end position="305"/>
    </location>
</feature>
<dbReference type="GO" id="GO:0018114">
    <property type="term" value="F:threonine racemase activity"/>
    <property type="evidence" value="ECO:0007669"/>
    <property type="project" value="TreeGrafter"/>
</dbReference>
<dbReference type="GO" id="GO:0030170">
    <property type="term" value="F:pyridoxal phosphate binding"/>
    <property type="evidence" value="ECO:0007669"/>
    <property type="project" value="TreeGrafter"/>
</dbReference>
<comment type="caution">
    <text evidence="6">The sequence shown here is derived from an EMBL/GenBank/DDBJ whole genome shotgun (WGS) entry which is preliminary data.</text>
</comment>
<accession>A0A0P7A2H5</accession>
<keyword evidence="7" id="KW-1185">Reference proteome</keyword>
<protein>
    <submittedName>
        <fullName evidence="6">Threonine dehydratase</fullName>
    </submittedName>
</protein>
<evidence type="ECO:0000313" key="6">
    <source>
        <dbReference type="EMBL" id="KPM30683.1"/>
    </source>
</evidence>
<dbReference type="EMBL" id="LDJX01000007">
    <property type="protein sequence ID" value="KPM30683.1"/>
    <property type="molecule type" value="Genomic_DNA"/>
</dbReference>
<sequence>MGLGLKDIVAAKQRIDPYINNTPILSSSVLNTWLGHEIFFKCENFQKIGAFKARGGVNTLAWILENGERPKHIVANSSGNHAQAVAYAAQRFGIPATIFMAAYSSKVKVQATQAYGAKVVLSQTRDITDAKVAQAAKKDGTFWIPPFNHDQVICGQGTTALEAFSELQNIDAVFTPCGGGGLTSGTLVATRGLSPNTKVFGVEPLNANDAAESLRKGSIQRLKSVPDTLADGAMTMAVGNITFEYLKQLDGFYEIEEEYLVYWTQWLTHVLKCRIEPTCAMPMEAIRRWLRTQKTKKRVLLIISGGNMDQATSKKIWEYDCLAKQPTLSDSE</sequence>
<dbReference type="PANTHER" id="PTHR43050">
    <property type="entry name" value="SERINE / THREONINE RACEMASE FAMILY MEMBER"/>
    <property type="match status" value="1"/>
</dbReference>
<dbReference type="Pfam" id="PF00291">
    <property type="entry name" value="PALP"/>
    <property type="match status" value="1"/>
</dbReference>
<keyword evidence="4" id="KW-0456">Lyase</keyword>
<comment type="similarity">
    <text evidence="2">Belongs to the serine/threonine dehydratase family.</text>
</comment>
<dbReference type="InterPro" id="IPR036052">
    <property type="entry name" value="TrpB-like_PALP_sf"/>
</dbReference>
<evidence type="ECO:0000256" key="4">
    <source>
        <dbReference type="ARBA" id="ARBA00023239"/>
    </source>
</evidence>
<dbReference type="Gene3D" id="3.40.50.1100">
    <property type="match status" value="2"/>
</dbReference>
<dbReference type="NCBIfam" id="NF005147">
    <property type="entry name" value="PRK06608.1"/>
    <property type="match status" value="1"/>
</dbReference>
<dbReference type="OrthoDB" id="9811476at2"/>
<dbReference type="GO" id="GO:0000287">
    <property type="term" value="F:magnesium ion binding"/>
    <property type="evidence" value="ECO:0007669"/>
    <property type="project" value="TreeGrafter"/>
</dbReference>
<proteinExistence type="inferred from homology"/>
<dbReference type="GO" id="GO:0030378">
    <property type="term" value="F:serine racemase activity"/>
    <property type="evidence" value="ECO:0007669"/>
    <property type="project" value="TreeGrafter"/>
</dbReference>
<dbReference type="Proteomes" id="UP000050280">
    <property type="component" value="Unassembled WGS sequence"/>
</dbReference>
<dbReference type="AlphaFoldDB" id="A0A0P7A2H5"/>
<dbReference type="GO" id="GO:0008721">
    <property type="term" value="F:D-serine ammonia-lyase activity"/>
    <property type="evidence" value="ECO:0007669"/>
    <property type="project" value="TreeGrafter"/>
</dbReference>
<dbReference type="SUPFAM" id="SSF53686">
    <property type="entry name" value="Tryptophan synthase beta subunit-like PLP-dependent enzymes"/>
    <property type="match status" value="1"/>
</dbReference>
<dbReference type="PATRIC" id="fig|1300341.3.peg.3326"/>
<name>A0A0P7A2H5_9FLAO</name>
<dbReference type="PANTHER" id="PTHR43050:SF1">
    <property type="entry name" value="SERINE RACEMASE"/>
    <property type="match status" value="1"/>
</dbReference>
<dbReference type="CDD" id="cd01562">
    <property type="entry name" value="Thr-dehyd"/>
    <property type="match status" value="1"/>
</dbReference>
<dbReference type="GO" id="GO:0005524">
    <property type="term" value="F:ATP binding"/>
    <property type="evidence" value="ECO:0007669"/>
    <property type="project" value="TreeGrafter"/>
</dbReference>
<organism evidence="6 7">
    <name type="scientific">Croceitalea dokdonensis DOKDO 023</name>
    <dbReference type="NCBI Taxonomy" id="1300341"/>
    <lineage>
        <taxon>Bacteria</taxon>
        <taxon>Pseudomonadati</taxon>
        <taxon>Bacteroidota</taxon>
        <taxon>Flavobacteriia</taxon>
        <taxon>Flavobacteriales</taxon>
        <taxon>Flavobacteriaceae</taxon>
        <taxon>Croceitalea</taxon>
    </lineage>
</organism>
<gene>
    <name evidence="6" type="ORF">I595_3179</name>
</gene>
<evidence type="ECO:0000256" key="3">
    <source>
        <dbReference type="ARBA" id="ARBA00022898"/>
    </source>
</evidence>
<dbReference type="GO" id="GO:0003941">
    <property type="term" value="F:L-serine ammonia-lyase activity"/>
    <property type="evidence" value="ECO:0007669"/>
    <property type="project" value="TreeGrafter"/>
</dbReference>
<dbReference type="FunFam" id="3.40.50.1100:FF:000005">
    <property type="entry name" value="Threonine dehydratase catabolic"/>
    <property type="match status" value="1"/>
</dbReference>
<dbReference type="InterPro" id="IPR001926">
    <property type="entry name" value="TrpB-like_PALP"/>
</dbReference>
<reference evidence="6 7" key="1">
    <citation type="submission" date="2015-09" db="EMBL/GenBank/DDBJ databases">
        <title>Genome sequence of the marine flavobacterium Croceitalea dokdonensis DOKDO 023 that contains proton- and sodium-pumping rhodopsins.</title>
        <authorList>
            <person name="Kwon S.-K."/>
            <person name="Lee H.K."/>
            <person name="Kwak M.-J."/>
            <person name="Kim J.F."/>
        </authorList>
    </citation>
    <scope>NUCLEOTIDE SEQUENCE [LARGE SCALE GENOMIC DNA]</scope>
    <source>
        <strain evidence="6 7">DOKDO 023</strain>
    </source>
</reference>
<evidence type="ECO:0000313" key="7">
    <source>
        <dbReference type="Proteomes" id="UP000050280"/>
    </source>
</evidence>
<comment type="cofactor">
    <cofactor evidence="1">
        <name>pyridoxal 5'-phosphate</name>
        <dbReference type="ChEBI" id="CHEBI:597326"/>
    </cofactor>
</comment>
<dbReference type="STRING" id="1300341.I595_3179"/>
<keyword evidence="3" id="KW-0663">Pyridoxal phosphate</keyword>
<evidence type="ECO:0000256" key="1">
    <source>
        <dbReference type="ARBA" id="ARBA00001933"/>
    </source>
</evidence>
<evidence type="ECO:0000256" key="2">
    <source>
        <dbReference type="ARBA" id="ARBA00010869"/>
    </source>
</evidence>
<evidence type="ECO:0000259" key="5">
    <source>
        <dbReference type="Pfam" id="PF00291"/>
    </source>
</evidence>